<dbReference type="KEGG" id="clus:A9F13_09g01925"/>
<dbReference type="GO" id="GO:0005634">
    <property type="term" value="C:nucleus"/>
    <property type="evidence" value="ECO:0007669"/>
    <property type="project" value="TreeGrafter"/>
</dbReference>
<dbReference type="AlphaFoldDB" id="A0AA91T1F0"/>
<dbReference type="Gene3D" id="2.130.10.10">
    <property type="entry name" value="YVTN repeat-like/Quinoprotein amine dehydrogenase"/>
    <property type="match status" value="2"/>
</dbReference>
<gene>
    <name evidence="6" type="ORF">A9F13_09g01925</name>
</gene>
<evidence type="ECO:0000256" key="3">
    <source>
        <dbReference type="PROSITE-ProRule" id="PRU00221"/>
    </source>
</evidence>
<feature type="compositionally biased region" description="Polar residues" evidence="4">
    <location>
        <begin position="118"/>
        <end position="128"/>
    </location>
</feature>
<dbReference type="SMART" id="SM00320">
    <property type="entry name" value="WD40"/>
    <property type="match status" value="4"/>
</dbReference>
<evidence type="ECO:0000256" key="1">
    <source>
        <dbReference type="ARBA" id="ARBA00022574"/>
    </source>
</evidence>
<dbReference type="PANTHER" id="PTHR22847">
    <property type="entry name" value="WD40 REPEAT PROTEIN"/>
    <property type="match status" value="1"/>
</dbReference>
<dbReference type="InterPro" id="IPR036322">
    <property type="entry name" value="WD40_repeat_dom_sf"/>
</dbReference>
<accession>A0AA91T1F0</accession>
<dbReference type="PANTHER" id="PTHR22847:SF735">
    <property type="entry name" value="AFR153WP"/>
    <property type="match status" value="1"/>
</dbReference>
<evidence type="ECO:0000313" key="7">
    <source>
        <dbReference type="Proteomes" id="UP000195602"/>
    </source>
</evidence>
<name>A0AA91T1F0_CLALS</name>
<dbReference type="PROSITE" id="PS50082">
    <property type="entry name" value="WD_REPEATS_2"/>
    <property type="match status" value="1"/>
</dbReference>
<feature type="repeat" description="WD" evidence="3">
    <location>
        <begin position="316"/>
        <end position="357"/>
    </location>
</feature>
<feature type="compositionally biased region" description="Basic and acidic residues" evidence="4">
    <location>
        <begin position="92"/>
        <end position="107"/>
    </location>
</feature>
<proteinExistence type="predicted"/>
<evidence type="ECO:0000259" key="5">
    <source>
        <dbReference type="Pfam" id="PF23798"/>
    </source>
</evidence>
<dbReference type="PROSITE" id="PS50294">
    <property type="entry name" value="WD_REPEATS_REGION"/>
    <property type="match status" value="1"/>
</dbReference>
<feature type="domain" description="Transcription factor spt8 beta-propeller" evidence="5">
    <location>
        <begin position="157"/>
        <end position="617"/>
    </location>
</feature>
<dbReference type="InterPro" id="IPR015943">
    <property type="entry name" value="WD40/YVTN_repeat-like_dom_sf"/>
</dbReference>
<dbReference type="InterPro" id="IPR001680">
    <property type="entry name" value="WD40_rpt"/>
</dbReference>
<dbReference type="Proteomes" id="UP000195602">
    <property type="component" value="Unassembled WGS sequence"/>
</dbReference>
<feature type="compositionally biased region" description="Polar residues" evidence="4">
    <location>
        <begin position="381"/>
        <end position="393"/>
    </location>
</feature>
<evidence type="ECO:0000256" key="2">
    <source>
        <dbReference type="ARBA" id="ARBA00022737"/>
    </source>
</evidence>
<sequence>MSMDEDLFNVAENEDSVLEEDIENSDMDMEDAGGDMELSQNGEEQDEQDEEEEDDEEDEEGEEGDDGEEGEEGEENEDEGDENEDENDDNNEERSINEDVDMDKEKSTQATENDENGTKASSAQNVHKSASEVLKETHDNQTLREKIIAGMKSASDFDIVPVVAIPYAQQCHALAISDGPKWILTGGEDGFIRKYDFTASIEGKAPLTVAQKHNLMDSITKAGAIGSYWENEQPLTKRQILNENPKLKESDFIAGSAAYEPKVNPVYSLDVERNGYWCLSGLLSGGISLYTMIYNEGVIHHYFPHCAKKTNEQSIMTGHSDAVSVIKLNFVQNKFLSGSWDKSIREWDLNTGKVVNLFKGSTGQISQIHYRPQGVVDISFNPDTETAENQSDVDSLFGDSDGEDNDKSNDNDENTSISNIKSNTLKNKLSTSDSIFMSSSIDGTINIWDARVSGTNAVLKLGVPEGVPPWCMSAMWSNDGDKLYVGRRNSTVEEINIRMPHARGIGSTMIPNVSKRLQFPKISGPVTALSTMPNDSFLLCGSNDNIRLYNLGLYDDFNSEATTKKRATPFLVIPGHHGGVLSNLRVDDTGRFMISTSGNRGWGHSSYADVVLVYSIDHD</sequence>
<feature type="compositionally biased region" description="Basic and acidic residues" evidence="4">
    <location>
        <begin position="129"/>
        <end position="138"/>
    </location>
</feature>
<dbReference type="InterPro" id="IPR057544">
    <property type="entry name" value="Beta-prop_SPT8"/>
</dbReference>
<dbReference type="EMBL" id="LYUB02000009">
    <property type="protein sequence ID" value="OVF08253.1"/>
    <property type="molecule type" value="Genomic_DNA"/>
</dbReference>
<evidence type="ECO:0000256" key="4">
    <source>
        <dbReference type="SAM" id="MobiDB-lite"/>
    </source>
</evidence>
<dbReference type="Pfam" id="PF23798">
    <property type="entry name" value="Beta-prop_SPT8"/>
    <property type="match status" value="1"/>
</dbReference>
<feature type="region of interest" description="Disordered" evidence="4">
    <location>
        <begin position="381"/>
        <end position="419"/>
    </location>
</feature>
<reference evidence="6 7" key="1">
    <citation type="submission" date="2017-04" db="EMBL/GenBank/DDBJ databases">
        <title>Draft genome of the yeast Clavispora lusitaniae type strain CBS 6936.</title>
        <authorList>
            <person name="Durrens P."/>
            <person name="Klopp C."/>
            <person name="Biteau N."/>
            <person name="Fitton-Ouhabi V."/>
            <person name="Dementhon K."/>
            <person name="Accoceberry I."/>
            <person name="Sherman D.J."/>
            <person name="Noel T."/>
        </authorList>
    </citation>
    <scope>NUCLEOTIDE SEQUENCE [LARGE SCALE GENOMIC DNA]</scope>
    <source>
        <strain evidence="6 7">CBS 6936</strain>
    </source>
</reference>
<keyword evidence="2" id="KW-0677">Repeat</keyword>
<feature type="compositionally biased region" description="Acidic residues" evidence="4">
    <location>
        <begin position="1"/>
        <end position="34"/>
    </location>
</feature>
<feature type="region of interest" description="Disordered" evidence="4">
    <location>
        <begin position="1"/>
        <end position="138"/>
    </location>
</feature>
<comment type="caution">
    <text evidence="6">The sequence shown here is derived from an EMBL/GenBank/DDBJ whole genome shotgun (WGS) entry which is preliminary data.</text>
</comment>
<evidence type="ECO:0000313" key="6">
    <source>
        <dbReference type="EMBL" id="OVF08253.1"/>
    </source>
</evidence>
<organism evidence="6 7">
    <name type="scientific">Clavispora lusitaniae</name>
    <name type="common">Candida lusitaniae</name>
    <dbReference type="NCBI Taxonomy" id="36911"/>
    <lineage>
        <taxon>Eukaryota</taxon>
        <taxon>Fungi</taxon>
        <taxon>Dikarya</taxon>
        <taxon>Ascomycota</taxon>
        <taxon>Saccharomycotina</taxon>
        <taxon>Pichiomycetes</taxon>
        <taxon>Metschnikowiaceae</taxon>
        <taxon>Clavispora</taxon>
    </lineage>
</organism>
<feature type="compositionally biased region" description="Acidic residues" evidence="4">
    <location>
        <begin position="43"/>
        <end position="91"/>
    </location>
</feature>
<keyword evidence="1 3" id="KW-0853">WD repeat</keyword>
<protein>
    <submittedName>
        <fullName evidence="6">SAGA complex subunit</fullName>
    </submittedName>
</protein>
<dbReference type="SUPFAM" id="SSF50978">
    <property type="entry name" value="WD40 repeat-like"/>
    <property type="match status" value="1"/>
</dbReference>